<dbReference type="GO" id="GO:0003700">
    <property type="term" value="F:DNA-binding transcription factor activity"/>
    <property type="evidence" value="ECO:0007669"/>
    <property type="project" value="InterPro"/>
</dbReference>
<sequence>MSKETNSTAELLKKSAVSRYLQLASLFRQRIDSGEWAVGERIPTVMELAEQCGVASMTIRQALDQLEKDGLIERFRAKGTFVKARKPKDLWCEVNTDWSGMLMARTDAQIEILEDRRNVDLPSHEGPLYATAPSYRHLRRRHARDGAAFLLADVYIDERLCPYIPEEAYSHLTAMRLVADIPSLEIRDARQIVTVGIADLSVATELDIAIGDPVARVDRIVVSQQGEIVLLARGIYRGDMMRIEVKLR</sequence>
<dbReference type="SUPFAM" id="SSF46785">
    <property type="entry name" value="Winged helix' DNA-binding domain"/>
    <property type="match status" value="1"/>
</dbReference>
<dbReference type="PANTHER" id="PTHR44846:SF1">
    <property type="entry name" value="MANNOSYL-D-GLYCERATE TRANSPORT_METABOLISM SYSTEM REPRESSOR MNGR-RELATED"/>
    <property type="match status" value="1"/>
</dbReference>
<reference evidence="5 6" key="1">
    <citation type="journal article" date="2015" name="Int. J. Syst. Evol. Microbiol.">
        <title>Gemmobacter intermedius sp. nov., isolated from a white stork (Ciconia ciconia).</title>
        <authorList>
            <person name="Kampfer P."/>
            <person name="Jerzak L."/>
            <person name="Wilharm G."/>
            <person name="Golke J."/>
            <person name="Busse H.J."/>
            <person name="Glaeser S.P."/>
        </authorList>
    </citation>
    <scope>NUCLEOTIDE SEQUENCE [LARGE SCALE GENOMIC DNA]</scope>
    <source>
        <strain evidence="5 6">119/4</strain>
    </source>
</reference>
<dbReference type="GO" id="GO:0045892">
    <property type="term" value="P:negative regulation of DNA-templated transcription"/>
    <property type="evidence" value="ECO:0007669"/>
    <property type="project" value="TreeGrafter"/>
</dbReference>
<dbReference type="Gene3D" id="1.10.10.10">
    <property type="entry name" value="Winged helix-like DNA-binding domain superfamily/Winged helix DNA-binding domain"/>
    <property type="match status" value="1"/>
</dbReference>
<dbReference type="PRINTS" id="PR00035">
    <property type="entry name" value="HTHGNTR"/>
</dbReference>
<dbReference type="InterPro" id="IPR000524">
    <property type="entry name" value="Tscrpt_reg_HTH_GntR"/>
</dbReference>
<dbReference type="Proteomes" id="UP000287168">
    <property type="component" value="Unassembled WGS sequence"/>
</dbReference>
<keyword evidence="1" id="KW-0805">Transcription regulation</keyword>
<dbReference type="Pfam" id="PF00392">
    <property type="entry name" value="GntR"/>
    <property type="match status" value="1"/>
</dbReference>
<dbReference type="InterPro" id="IPR028978">
    <property type="entry name" value="Chorismate_lyase_/UTRA_dom_sf"/>
</dbReference>
<accession>A0A444MB54</accession>
<organism evidence="5 6">
    <name type="scientific">Falsigemmobacter intermedius</name>
    <dbReference type="NCBI Taxonomy" id="1553448"/>
    <lineage>
        <taxon>Bacteria</taxon>
        <taxon>Pseudomonadati</taxon>
        <taxon>Pseudomonadota</taxon>
        <taxon>Alphaproteobacteria</taxon>
        <taxon>Rhodobacterales</taxon>
        <taxon>Paracoccaceae</taxon>
        <taxon>Falsigemmobacter</taxon>
    </lineage>
</organism>
<dbReference type="InterPro" id="IPR011663">
    <property type="entry name" value="UTRA"/>
</dbReference>
<evidence type="ECO:0000313" key="6">
    <source>
        <dbReference type="Proteomes" id="UP000287168"/>
    </source>
</evidence>
<feature type="domain" description="HTH gntR-type" evidence="4">
    <location>
        <begin position="17"/>
        <end position="85"/>
    </location>
</feature>
<dbReference type="PANTHER" id="PTHR44846">
    <property type="entry name" value="MANNOSYL-D-GLYCERATE TRANSPORT/METABOLISM SYSTEM REPRESSOR MNGR-RELATED"/>
    <property type="match status" value="1"/>
</dbReference>
<dbReference type="AlphaFoldDB" id="A0A444MB54"/>
<dbReference type="Gene3D" id="3.40.1410.10">
    <property type="entry name" value="Chorismate lyase-like"/>
    <property type="match status" value="1"/>
</dbReference>
<dbReference type="SUPFAM" id="SSF64288">
    <property type="entry name" value="Chorismate lyase-like"/>
    <property type="match status" value="1"/>
</dbReference>
<keyword evidence="6" id="KW-1185">Reference proteome</keyword>
<dbReference type="Pfam" id="PF07702">
    <property type="entry name" value="UTRA"/>
    <property type="match status" value="1"/>
</dbReference>
<evidence type="ECO:0000256" key="2">
    <source>
        <dbReference type="ARBA" id="ARBA00023125"/>
    </source>
</evidence>
<dbReference type="InterPro" id="IPR036388">
    <property type="entry name" value="WH-like_DNA-bd_sf"/>
</dbReference>
<evidence type="ECO:0000313" key="5">
    <source>
        <dbReference type="EMBL" id="RWY40966.1"/>
    </source>
</evidence>
<evidence type="ECO:0000256" key="3">
    <source>
        <dbReference type="ARBA" id="ARBA00023163"/>
    </source>
</evidence>
<dbReference type="OrthoDB" id="9808698at2"/>
<dbReference type="RefSeq" id="WP_128489040.1">
    <property type="nucleotide sequence ID" value="NZ_JBHLXB010000003.1"/>
</dbReference>
<dbReference type="EMBL" id="SBLC01000013">
    <property type="protein sequence ID" value="RWY40966.1"/>
    <property type="molecule type" value="Genomic_DNA"/>
</dbReference>
<gene>
    <name evidence="5" type="ORF">EP867_10790</name>
</gene>
<protein>
    <submittedName>
        <fullName evidence="5">GntR family transcriptional regulator</fullName>
    </submittedName>
</protein>
<proteinExistence type="predicted"/>
<dbReference type="InterPro" id="IPR050679">
    <property type="entry name" value="Bact_HTH_transcr_reg"/>
</dbReference>
<name>A0A444MB54_9RHOB</name>
<dbReference type="GO" id="GO:0003677">
    <property type="term" value="F:DNA binding"/>
    <property type="evidence" value="ECO:0007669"/>
    <property type="project" value="UniProtKB-KW"/>
</dbReference>
<keyword evidence="3" id="KW-0804">Transcription</keyword>
<keyword evidence="2" id="KW-0238">DNA-binding</keyword>
<comment type="caution">
    <text evidence="5">The sequence shown here is derived from an EMBL/GenBank/DDBJ whole genome shotgun (WGS) entry which is preliminary data.</text>
</comment>
<evidence type="ECO:0000259" key="4">
    <source>
        <dbReference type="PROSITE" id="PS50949"/>
    </source>
</evidence>
<dbReference type="CDD" id="cd07377">
    <property type="entry name" value="WHTH_GntR"/>
    <property type="match status" value="1"/>
</dbReference>
<dbReference type="PROSITE" id="PS50949">
    <property type="entry name" value="HTH_GNTR"/>
    <property type="match status" value="1"/>
</dbReference>
<evidence type="ECO:0000256" key="1">
    <source>
        <dbReference type="ARBA" id="ARBA00023015"/>
    </source>
</evidence>
<dbReference type="InterPro" id="IPR036390">
    <property type="entry name" value="WH_DNA-bd_sf"/>
</dbReference>
<dbReference type="SMART" id="SM00866">
    <property type="entry name" value="UTRA"/>
    <property type="match status" value="1"/>
</dbReference>
<dbReference type="SMART" id="SM00345">
    <property type="entry name" value="HTH_GNTR"/>
    <property type="match status" value="1"/>
</dbReference>